<dbReference type="GO" id="GO:0016853">
    <property type="term" value="F:isomerase activity"/>
    <property type="evidence" value="ECO:0007669"/>
    <property type="project" value="UniProtKB-UniRule"/>
</dbReference>
<dbReference type="PANTHER" id="PTHR35530:SF1">
    <property type="entry name" value="2-HYDROXYMUCONATE TAUTOMERASE"/>
    <property type="match status" value="1"/>
</dbReference>
<evidence type="ECO:0000256" key="3">
    <source>
        <dbReference type="PIRSR" id="PIRSR618191-1"/>
    </source>
</evidence>
<dbReference type="EMBL" id="PDFK01000002">
    <property type="protein sequence ID" value="PKU52602.1"/>
    <property type="molecule type" value="Genomic_DNA"/>
</dbReference>
<name>A0A2I0V308_9BACI</name>
<evidence type="ECO:0000313" key="7">
    <source>
        <dbReference type="Proteomes" id="UP000234956"/>
    </source>
</evidence>
<dbReference type="NCBIfam" id="NF002571">
    <property type="entry name" value="PRK02220.1"/>
    <property type="match status" value="1"/>
</dbReference>
<dbReference type="Gene3D" id="3.30.429.10">
    <property type="entry name" value="Macrophage Migration Inhibitory Factor"/>
    <property type="match status" value="1"/>
</dbReference>
<dbReference type="RefSeq" id="WP_036116769.1">
    <property type="nucleotide sequence ID" value="NZ_JAZBNI010000006.1"/>
</dbReference>
<comment type="caution">
    <text evidence="6">The sequence shown here is derived from an EMBL/GenBank/DDBJ whole genome shotgun (WGS) entry which is preliminary data.</text>
</comment>
<organism evidence="6 7">
    <name type="scientific">Lysinibacillus fusiformis</name>
    <dbReference type="NCBI Taxonomy" id="28031"/>
    <lineage>
        <taxon>Bacteria</taxon>
        <taxon>Bacillati</taxon>
        <taxon>Bacillota</taxon>
        <taxon>Bacilli</taxon>
        <taxon>Bacillales</taxon>
        <taxon>Bacillaceae</taxon>
        <taxon>Lysinibacillus</taxon>
    </lineage>
</organism>
<dbReference type="Pfam" id="PF01361">
    <property type="entry name" value="Tautomerase"/>
    <property type="match status" value="1"/>
</dbReference>
<sequence length="61" mass="6799">MPIVQIQLLEGRSVEQKKKIIQEVTTTIVQTARVPIDSVRVILIEVPPVHWGISGKTKAEP</sequence>
<proteinExistence type="inferred from homology"/>
<reference evidence="6 7" key="1">
    <citation type="submission" date="2017-10" db="EMBL/GenBank/DDBJ databases">
        <title>Draft genome of Lysinibacillus fusiformis strain Juneja, a laboratory-derived pathogen of Drosophila melanogaster.</title>
        <authorList>
            <person name="Smith B.R."/>
            <person name="Unckless R.L."/>
        </authorList>
    </citation>
    <scope>NUCLEOTIDE SEQUENCE [LARGE SCALE GENOMIC DNA]</scope>
    <source>
        <strain evidence="6 7">Juneja</strain>
    </source>
</reference>
<dbReference type="NCBIfam" id="TIGR00013">
    <property type="entry name" value="taut"/>
    <property type="match status" value="1"/>
</dbReference>
<evidence type="ECO:0000259" key="5">
    <source>
        <dbReference type="Pfam" id="PF01361"/>
    </source>
</evidence>
<dbReference type="AlphaFoldDB" id="A0A2I0V308"/>
<evidence type="ECO:0000256" key="2">
    <source>
        <dbReference type="ARBA" id="ARBA00023235"/>
    </source>
</evidence>
<dbReference type="EC" id="5.3.2.-" evidence="4"/>
<dbReference type="InterPro" id="IPR018191">
    <property type="entry name" value="4-OT"/>
</dbReference>
<dbReference type="Proteomes" id="UP000234956">
    <property type="component" value="Unassembled WGS sequence"/>
</dbReference>
<protein>
    <recommendedName>
        <fullName evidence="4">Tautomerase</fullName>
        <ecNumber evidence="4">5.3.2.-</ecNumber>
    </recommendedName>
</protein>
<evidence type="ECO:0000313" key="6">
    <source>
        <dbReference type="EMBL" id="PKU52602.1"/>
    </source>
</evidence>
<evidence type="ECO:0000256" key="4">
    <source>
        <dbReference type="RuleBase" id="RU362032"/>
    </source>
</evidence>
<dbReference type="InterPro" id="IPR014347">
    <property type="entry name" value="Tautomerase/MIF_sf"/>
</dbReference>
<feature type="domain" description="4-oxalocrotonate tautomerase-like" evidence="5">
    <location>
        <begin position="2"/>
        <end position="58"/>
    </location>
</feature>
<feature type="active site" description="Proton acceptor; via imino nitrogen" evidence="3">
    <location>
        <position position="2"/>
    </location>
</feature>
<dbReference type="SUPFAM" id="SSF55331">
    <property type="entry name" value="Tautomerase/MIF"/>
    <property type="match status" value="1"/>
</dbReference>
<evidence type="ECO:0000256" key="1">
    <source>
        <dbReference type="ARBA" id="ARBA00006723"/>
    </source>
</evidence>
<dbReference type="InterPro" id="IPR004370">
    <property type="entry name" value="4-OT-like_dom"/>
</dbReference>
<accession>A0A2I0V308</accession>
<dbReference type="PANTHER" id="PTHR35530">
    <property type="entry name" value="TAUTOMERASE-RELATED"/>
    <property type="match status" value="1"/>
</dbReference>
<keyword evidence="2 4" id="KW-0413">Isomerase</keyword>
<gene>
    <name evidence="6" type="ORF">CRI88_09825</name>
</gene>
<comment type="similarity">
    <text evidence="1 4">Belongs to the 4-oxalocrotonate tautomerase family.</text>
</comment>